<dbReference type="InterPro" id="IPR050364">
    <property type="entry name" value="Cytochrome_P450_fung"/>
</dbReference>
<dbReference type="GO" id="GO:0004497">
    <property type="term" value="F:monooxygenase activity"/>
    <property type="evidence" value="ECO:0007669"/>
    <property type="project" value="UniProtKB-KW"/>
</dbReference>
<dbReference type="InterPro" id="IPR002401">
    <property type="entry name" value="Cyt_P450_E_grp-I"/>
</dbReference>
<sequence length="514" mass="58479">MAETAILVSVVLAVVVILVQLSFRNRSRRKGFPYPPGPPANFLWGNAFQIPQKGLAQVFSKWGKEYQSDILHASAFGKHIVVLNSRTLAEELLEERAAIYSDRPQFPVVKLMGWDYILVFMNYGNFWRQHRKICQQNFNKLAAQRYWPVQLELTHDFLRNLLDTPENTWDHIQTLSFSLGLSTMYGYKPDSLEDPVIRVNDQLMAIGSGLLTSWVNYVPVLRYIPSWMPGASTNKIAKYVKNTTEIMKRIPTEHIEKQFKEGTARPSLMTDFLEKKATIGATTDEEEETKRVAWTVYGSASDTTICATEALFHILVKHPEVQKKAQEEIDRVVGFERLPDFNDRESLPYVEAVYRELMRHSPIAQTGFAHALSEDDVYNGYFLLKGATVMANIWGMTHDENVYSEPFSFKPERFLDGDGKLNDDSRILVYGFGRRICVGMHVASAALWLTIVSVLACFNLTQALDDLGNPIEVDDGYIDCVTLIHKKPFKFALKSRSQIVTNMIEATANRGTEL</sequence>
<keyword evidence="10" id="KW-0812">Transmembrane</keyword>
<dbReference type="PANTHER" id="PTHR46300">
    <property type="entry name" value="P450, PUTATIVE (EUROFUNG)-RELATED-RELATED"/>
    <property type="match status" value="1"/>
</dbReference>
<evidence type="ECO:0000256" key="10">
    <source>
        <dbReference type="SAM" id="Phobius"/>
    </source>
</evidence>
<dbReference type="GO" id="GO:0020037">
    <property type="term" value="F:heme binding"/>
    <property type="evidence" value="ECO:0007669"/>
    <property type="project" value="InterPro"/>
</dbReference>
<evidence type="ECO:0000256" key="5">
    <source>
        <dbReference type="ARBA" id="ARBA00022723"/>
    </source>
</evidence>
<gene>
    <name evidence="11" type="ORF">CPB83DRAFT_506499</name>
</gene>
<organism evidence="11 12">
    <name type="scientific">Crepidotus variabilis</name>
    <dbReference type="NCBI Taxonomy" id="179855"/>
    <lineage>
        <taxon>Eukaryota</taxon>
        <taxon>Fungi</taxon>
        <taxon>Dikarya</taxon>
        <taxon>Basidiomycota</taxon>
        <taxon>Agaricomycotina</taxon>
        <taxon>Agaricomycetes</taxon>
        <taxon>Agaricomycetidae</taxon>
        <taxon>Agaricales</taxon>
        <taxon>Agaricineae</taxon>
        <taxon>Crepidotaceae</taxon>
        <taxon>Crepidotus</taxon>
    </lineage>
</organism>
<comment type="similarity">
    <text evidence="3">Belongs to the cytochrome P450 family.</text>
</comment>
<dbReference type="InterPro" id="IPR001128">
    <property type="entry name" value="Cyt_P450"/>
</dbReference>
<name>A0A9P6EBT5_9AGAR</name>
<feature type="binding site" description="axial binding residue" evidence="9">
    <location>
        <position position="437"/>
    </location>
    <ligand>
        <name>heme</name>
        <dbReference type="ChEBI" id="CHEBI:30413"/>
    </ligand>
    <ligandPart>
        <name>Fe</name>
        <dbReference type="ChEBI" id="CHEBI:18248"/>
    </ligandPart>
</feature>
<keyword evidence="10" id="KW-1133">Transmembrane helix</keyword>
<keyword evidence="12" id="KW-1185">Reference proteome</keyword>
<evidence type="ECO:0000256" key="1">
    <source>
        <dbReference type="ARBA" id="ARBA00001971"/>
    </source>
</evidence>
<keyword evidence="8" id="KW-0503">Monooxygenase</keyword>
<evidence type="ECO:0000256" key="3">
    <source>
        <dbReference type="ARBA" id="ARBA00010617"/>
    </source>
</evidence>
<evidence type="ECO:0000313" key="11">
    <source>
        <dbReference type="EMBL" id="KAF9526062.1"/>
    </source>
</evidence>
<dbReference type="SUPFAM" id="SSF48264">
    <property type="entry name" value="Cytochrome P450"/>
    <property type="match status" value="1"/>
</dbReference>
<dbReference type="PRINTS" id="PR00385">
    <property type="entry name" value="P450"/>
</dbReference>
<dbReference type="AlphaFoldDB" id="A0A9P6EBT5"/>
<dbReference type="OrthoDB" id="2789670at2759"/>
<dbReference type="PANTHER" id="PTHR46300:SF7">
    <property type="entry name" value="P450, PUTATIVE (EUROFUNG)-RELATED"/>
    <property type="match status" value="1"/>
</dbReference>
<comment type="pathway">
    <text evidence="2">Secondary metabolite biosynthesis.</text>
</comment>
<evidence type="ECO:0000256" key="6">
    <source>
        <dbReference type="ARBA" id="ARBA00023002"/>
    </source>
</evidence>
<dbReference type="InterPro" id="IPR036396">
    <property type="entry name" value="Cyt_P450_sf"/>
</dbReference>
<evidence type="ECO:0000256" key="2">
    <source>
        <dbReference type="ARBA" id="ARBA00005179"/>
    </source>
</evidence>
<proteinExistence type="inferred from homology"/>
<keyword evidence="6" id="KW-0560">Oxidoreductase</keyword>
<keyword evidence="4 9" id="KW-0349">Heme</keyword>
<dbReference type="GO" id="GO:0016705">
    <property type="term" value="F:oxidoreductase activity, acting on paired donors, with incorporation or reduction of molecular oxygen"/>
    <property type="evidence" value="ECO:0007669"/>
    <property type="project" value="InterPro"/>
</dbReference>
<evidence type="ECO:0000256" key="7">
    <source>
        <dbReference type="ARBA" id="ARBA00023004"/>
    </source>
</evidence>
<evidence type="ECO:0000313" key="12">
    <source>
        <dbReference type="Proteomes" id="UP000807306"/>
    </source>
</evidence>
<protein>
    <submittedName>
        <fullName evidence="11">Cytochrome P450</fullName>
    </submittedName>
</protein>
<dbReference type="Gene3D" id="1.10.630.10">
    <property type="entry name" value="Cytochrome P450"/>
    <property type="match status" value="1"/>
</dbReference>
<reference evidence="11" key="1">
    <citation type="submission" date="2020-11" db="EMBL/GenBank/DDBJ databases">
        <authorList>
            <consortium name="DOE Joint Genome Institute"/>
            <person name="Ahrendt S."/>
            <person name="Riley R."/>
            <person name="Andreopoulos W."/>
            <person name="Labutti K."/>
            <person name="Pangilinan J."/>
            <person name="Ruiz-Duenas F.J."/>
            <person name="Barrasa J.M."/>
            <person name="Sanchez-Garcia M."/>
            <person name="Camarero S."/>
            <person name="Miyauchi S."/>
            <person name="Serrano A."/>
            <person name="Linde D."/>
            <person name="Babiker R."/>
            <person name="Drula E."/>
            <person name="Ayuso-Fernandez I."/>
            <person name="Pacheco R."/>
            <person name="Padilla G."/>
            <person name="Ferreira P."/>
            <person name="Barriuso J."/>
            <person name="Kellner H."/>
            <person name="Castanera R."/>
            <person name="Alfaro M."/>
            <person name="Ramirez L."/>
            <person name="Pisabarro A.G."/>
            <person name="Kuo A."/>
            <person name="Tritt A."/>
            <person name="Lipzen A."/>
            <person name="He G."/>
            <person name="Yan M."/>
            <person name="Ng V."/>
            <person name="Cullen D."/>
            <person name="Martin F."/>
            <person name="Rosso M.-N."/>
            <person name="Henrissat B."/>
            <person name="Hibbett D."/>
            <person name="Martinez A.T."/>
            <person name="Grigoriev I.V."/>
        </authorList>
    </citation>
    <scope>NUCLEOTIDE SEQUENCE</scope>
    <source>
        <strain evidence="11">CBS 506.95</strain>
    </source>
</reference>
<accession>A0A9P6EBT5</accession>
<dbReference type="PRINTS" id="PR00463">
    <property type="entry name" value="EP450I"/>
</dbReference>
<keyword evidence="10" id="KW-0472">Membrane</keyword>
<evidence type="ECO:0000256" key="8">
    <source>
        <dbReference type="ARBA" id="ARBA00023033"/>
    </source>
</evidence>
<evidence type="ECO:0000256" key="9">
    <source>
        <dbReference type="PIRSR" id="PIRSR602401-1"/>
    </source>
</evidence>
<comment type="caution">
    <text evidence="11">The sequence shown here is derived from an EMBL/GenBank/DDBJ whole genome shotgun (WGS) entry which is preliminary data.</text>
</comment>
<dbReference type="Proteomes" id="UP000807306">
    <property type="component" value="Unassembled WGS sequence"/>
</dbReference>
<evidence type="ECO:0000256" key="4">
    <source>
        <dbReference type="ARBA" id="ARBA00022617"/>
    </source>
</evidence>
<dbReference type="GO" id="GO:0005506">
    <property type="term" value="F:iron ion binding"/>
    <property type="evidence" value="ECO:0007669"/>
    <property type="project" value="InterPro"/>
</dbReference>
<dbReference type="EMBL" id="MU157876">
    <property type="protein sequence ID" value="KAF9526062.1"/>
    <property type="molecule type" value="Genomic_DNA"/>
</dbReference>
<dbReference type="CDD" id="cd11065">
    <property type="entry name" value="CYP64-like"/>
    <property type="match status" value="1"/>
</dbReference>
<keyword evidence="5 9" id="KW-0479">Metal-binding</keyword>
<dbReference type="Pfam" id="PF00067">
    <property type="entry name" value="p450"/>
    <property type="match status" value="1"/>
</dbReference>
<comment type="cofactor">
    <cofactor evidence="1 9">
        <name>heme</name>
        <dbReference type="ChEBI" id="CHEBI:30413"/>
    </cofactor>
</comment>
<feature type="transmembrane region" description="Helical" evidence="10">
    <location>
        <begin position="6"/>
        <end position="23"/>
    </location>
</feature>
<keyword evidence="7 9" id="KW-0408">Iron</keyword>